<dbReference type="RefSeq" id="WP_181266171.1">
    <property type="nucleotide sequence ID" value="NZ_BAAAGB010000002.1"/>
</dbReference>
<keyword evidence="2" id="KW-1185">Reference proteome</keyword>
<dbReference type="EMBL" id="VDES01000001">
    <property type="protein sequence ID" value="MBA1373001.1"/>
    <property type="molecule type" value="Genomic_DNA"/>
</dbReference>
<organism evidence="1 2">
    <name type="scientific">Sphingomonas ursincola</name>
    <dbReference type="NCBI Taxonomy" id="56361"/>
    <lineage>
        <taxon>Bacteria</taxon>
        <taxon>Pseudomonadati</taxon>
        <taxon>Pseudomonadota</taxon>
        <taxon>Alphaproteobacteria</taxon>
        <taxon>Sphingomonadales</taxon>
        <taxon>Sphingomonadaceae</taxon>
        <taxon>Sphingomonas</taxon>
    </lineage>
</organism>
<name>A0A7V8RAR1_9SPHN</name>
<reference evidence="1 2" key="1">
    <citation type="journal article" date="1994" name="Int. J. Syst. Bacteriol.">
        <title>Phylogenetic positions of novel aerobic, bacteriochlorophyll a-containing bacteria and description of Roseococcus thiosulfatophilus gen. nov., sp. nov., Erythromicrobium ramosum gen. nov., sp. nov., and Erythrobacter litoralis sp. nov.</title>
        <authorList>
            <person name="Yurkov V."/>
            <person name="Stackebrandt E."/>
            <person name="Holmes A."/>
            <person name="Fuerst J.A."/>
            <person name="Hugenholtz P."/>
            <person name="Golecki J."/>
            <person name="Gad'on N."/>
            <person name="Gorlenko V.M."/>
            <person name="Kompantseva E.I."/>
            <person name="Drews G."/>
        </authorList>
    </citation>
    <scope>NUCLEOTIDE SEQUENCE [LARGE SCALE GENOMIC DNA]</scope>
    <source>
        <strain evidence="1 2">KR-99</strain>
    </source>
</reference>
<gene>
    <name evidence="1" type="ORF">FG486_01515</name>
</gene>
<accession>A0A7V8RAR1</accession>
<comment type="caution">
    <text evidence="1">The sequence shown here is derived from an EMBL/GenBank/DDBJ whole genome shotgun (WGS) entry which is preliminary data.</text>
</comment>
<sequence>MAQLRKKLPFNKRPIADFNILPQNGVMRGLLSLSIALLSISCSPNISTDTKFVRRDGLRIGSDVDALLLDDALRRIDPEERKIYDRYAETAGFYFEGQTKRCIVIVVLRSDVLIHRPSPAFCYNKATNEFVGRL</sequence>
<dbReference type="Proteomes" id="UP000589292">
    <property type="component" value="Unassembled WGS sequence"/>
</dbReference>
<protein>
    <submittedName>
        <fullName evidence="1">Uncharacterized protein</fullName>
    </submittedName>
</protein>
<evidence type="ECO:0000313" key="1">
    <source>
        <dbReference type="EMBL" id="MBA1373001.1"/>
    </source>
</evidence>
<proteinExistence type="predicted"/>
<evidence type="ECO:0000313" key="2">
    <source>
        <dbReference type="Proteomes" id="UP000589292"/>
    </source>
</evidence>
<dbReference type="AlphaFoldDB" id="A0A7V8RAR1"/>